<dbReference type="KEGG" id="cfm:BJL90_07730"/>
<feature type="domain" description="BMC" evidence="4">
    <location>
        <begin position="4"/>
        <end position="86"/>
    </location>
</feature>
<reference evidence="6 8" key="2">
    <citation type="submission" date="2017-03" db="EMBL/GenBank/DDBJ databases">
        <title>Complete sequence of Clostridium formicaceticum DSM 92.</title>
        <authorList>
            <person name="Poehlein A."/>
            <person name="Karl M."/>
            <person name="Bengelsdorf F.R."/>
            <person name="Duerre P."/>
            <person name="Daniel R."/>
        </authorList>
    </citation>
    <scope>NUCLEOTIDE SEQUENCE [LARGE SCALE GENOMIC DNA]</scope>
    <source>
        <strain evidence="6 8">DSM 92</strain>
    </source>
</reference>
<dbReference type="EMBL" id="CP020559">
    <property type="protein sequence ID" value="ARE86127.1"/>
    <property type="molecule type" value="Genomic_DNA"/>
</dbReference>
<evidence type="ECO:0000256" key="2">
    <source>
        <dbReference type="ARBA" id="ARBA00024446"/>
    </source>
</evidence>
<dbReference type="Proteomes" id="UP000177894">
    <property type="component" value="Chromosome"/>
</dbReference>
<comment type="subcellular location">
    <subcellularLocation>
        <location evidence="1">Bacterial microcompartment</location>
    </subcellularLocation>
</comment>
<dbReference type="CDD" id="cd07054">
    <property type="entry name" value="BMC_PduT_repeat2"/>
    <property type="match status" value="1"/>
</dbReference>
<evidence type="ECO:0000313" key="5">
    <source>
        <dbReference type="EMBL" id="AOY75798.1"/>
    </source>
</evidence>
<evidence type="ECO:0000259" key="4">
    <source>
        <dbReference type="PROSITE" id="PS51930"/>
    </source>
</evidence>
<protein>
    <submittedName>
        <fullName evidence="6">BMC domain protein</fullName>
    </submittedName>
    <submittedName>
        <fullName evidence="5">Propanediol utilization protein</fullName>
    </submittedName>
</protein>
<comment type="similarity">
    <text evidence="3">Belongs to the bacterial microcompartments protein family.</text>
</comment>
<dbReference type="AlphaFoldDB" id="A0AAC9WEU0"/>
<dbReference type="PANTHER" id="PTHR33941:SF11">
    <property type="entry name" value="BACTERIAL MICROCOMPARTMENT SHELL PROTEIN PDUJ"/>
    <property type="match status" value="1"/>
</dbReference>
<dbReference type="PROSITE" id="PS51930">
    <property type="entry name" value="BMC_2"/>
    <property type="match status" value="2"/>
</dbReference>
<dbReference type="Proteomes" id="UP000192478">
    <property type="component" value="Chromosome"/>
</dbReference>
<dbReference type="CDD" id="cd07053">
    <property type="entry name" value="BMC_PduT_repeat1"/>
    <property type="match status" value="1"/>
</dbReference>
<dbReference type="PANTHER" id="PTHR33941">
    <property type="entry name" value="PROPANEDIOL UTILIZATION PROTEIN PDUA"/>
    <property type="match status" value="1"/>
</dbReference>
<feature type="domain" description="BMC" evidence="4">
    <location>
        <begin position="96"/>
        <end position="182"/>
    </location>
</feature>
<proteinExistence type="inferred from homology"/>
<dbReference type="SMART" id="SM00877">
    <property type="entry name" value="BMC"/>
    <property type="match status" value="2"/>
</dbReference>
<dbReference type="InterPro" id="IPR044872">
    <property type="entry name" value="CcmK/CsoS1_BMC"/>
</dbReference>
<dbReference type="Gene3D" id="3.30.70.1710">
    <property type="match status" value="2"/>
</dbReference>
<evidence type="ECO:0000256" key="3">
    <source>
        <dbReference type="PROSITE-ProRule" id="PRU01278"/>
    </source>
</evidence>
<dbReference type="RefSeq" id="WP_070966185.1">
    <property type="nucleotide sequence ID" value="NZ_CP017603.1"/>
</dbReference>
<keyword evidence="7" id="KW-1185">Reference proteome</keyword>
<reference evidence="5 7" key="1">
    <citation type="submission" date="2016-10" db="EMBL/GenBank/DDBJ databases">
        <title>Complete Genome Sequence of Acetogen Clostridium formicoaceticum ATCC 27076.</title>
        <authorList>
            <person name="Bao T."/>
            <person name="Cheng C."/>
            <person name="Zhao J."/>
            <person name="Yang S.-T."/>
            <person name="Wang J."/>
            <person name="Wang M."/>
        </authorList>
    </citation>
    <scope>NUCLEOTIDE SEQUENCE [LARGE SCALE GENOMIC DNA]</scope>
    <source>
        <strain evidence="5 7">ATCC 27076</strain>
    </source>
</reference>
<organism evidence="6 8">
    <name type="scientific">Clostridium formicaceticum</name>
    <dbReference type="NCBI Taxonomy" id="1497"/>
    <lineage>
        <taxon>Bacteria</taxon>
        <taxon>Bacillati</taxon>
        <taxon>Bacillota</taxon>
        <taxon>Clostridia</taxon>
        <taxon>Eubacteriales</taxon>
        <taxon>Clostridiaceae</taxon>
        <taxon>Clostridium</taxon>
    </lineage>
</organism>
<evidence type="ECO:0000313" key="7">
    <source>
        <dbReference type="Proteomes" id="UP000177894"/>
    </source>
</evidence>
<dbReference type="EMBL" id="CP017603">
    <property type="protein sequence ID" value="AOY75798.1"/>
    <property type="molecule type" value="Genomic_DNA"/>
</dbReference>
<name>A0AAC9WEU0_9CLOT</name>
<dbReference type="InterPro" id="IPR050575">
    <property type="entry name" value="BMC_shell"/>
</dbReference>
<dbReference type="GO" id="GO:0031469">
    <property type="term" value="C:bacterial microcompartment"/>
    <property type="evidence" value="ECO:0007669"/>
    <property type="project" value="UniProtKB-SubCell"/>
</dbReference>
<evidence type="ECO:0000313" key="8">
    <source>
        <dbReference type="Proteomes" id="UP000192478"/>
    </source>
</evidence>
<dbReference type="InterPro" id="IPR037233">
    <property type="entry name" value="CcmK-like_sf"/>
</dbReference>
<evidence type="ECO:0000256" key="1">
    <source>
        <dbReference type="ARBA" id="ARBA00024322"/>
    </source>
</evidence>
<dbReference type="Pfam" id="PF00936">
    <property type="entry name" value="BMC"/>
    <property type="match status" value="2"/>
</dbReference>
<sequence>MIRSIGLIELNSIARGVETGDTMIKAADVQLLKAHSVCPGKYIILICGDVGAVEAAMDAGKEIGGAYVVDHLILPSIHPQLIDAIHGTNTVQEVNAIGVLEFFNIATSIVAADAAAKAAAVTLIEIRLGLSIGGKSFITLCGDVSSVQEAVEVGAVIGKEKGMMVEKSVIPSPRKELFEKLL</sequence>
<keyword evidence="2" id="KW-1283">Bacterial microcompartment</keyword>
<dbReference type="InterPro" id="IPR000249">
    <property type="entry name" value="BMC_dom"/>
</dbReference>
<dbReference type="InterPro" id="IPR011238">
    <property type="entry name" value="Micro_shell_prot_PduT"/>
</dbReference>
<gene>
    <name evidence="5" type="ORF">BJL90_07730</name>
    <name evidence="6" type="ORF">CLFO_04430</name>
</gene>
<evidence type="ECO:0000313" key="6">
    <source>
        <dbReference type="EMBL" id="ARE86127.1"/>
    </source>
</evidence>
<dbReference type="SUPFAM" id="SSF143414">
    <property type="entry name" value="CcmK-like"/>
    <property type="match status" value="2"/>
</dbReference>
<accession>A0AAC9WEU0</accession>
<dbReference type="PIRSF" id="PIRSF034834">
    <property type="entry name" value="PduT"/>
    <property type="match status" value="1"/>
</dbReference>